<keyword evidence="2" id="KW-1185">Reference proteome</keyword>
<evidence type="ECO:0000313" key="2">
    <source>
        <dbReference type="Proteomes" id="UP001155604"/>
    </source>
</evidence>
<sequence length="136" mass="15096">MKAFNHIGKKHLGFTMTEVLVSLVVSVTSLLALAKAQLSSLQHASNSFQYTVATVQAQNVIEQIWPRLCEVQKQPARFEDINFRASLSQDFPAGFDLVLPATYQDNMAITVTWQDGRVDTNNSVSLNASFPHLCKV</sequence>
<organism evidence="1 2">
    <name type="scientific">Shewanella septentrionalis</name>
    <dbReference type="NCBI Taxonomy" id="2952223"/>
    <lineage>
        <taxon>Bacteria</taxon>
        <taxon>Pseudomonadati</taxon>
        <taxon>Pseudomonadota</taxon>
        <taxon>Gammaproteobacteria</taxon>
        <taxon>Alteromonadales</taxon>
        <taxon>Shewanellaceae</taxon>
        <taxon>Shewanella</taxon>
    </lineage>
</organism>
<dbReference type="Proteomes" id="UP001155604">
    <property type="component" value="Unassembled WGS sequence"/>
</dbReference>
<evidence type="ECO:0000313" key="1">
    <source>
        <dbReference type="EMBL" id="MCT7947119.1"/>
    </source>
</evidence>
<comment type="caution">
    <text evidence="1">The sequence shown here is derived from an EMBL/GenBank/DDBJ whole genome shotgun (WGS) entry which is preliminary data.</text>
</comment>
<accession>A0A9X3B1F4</accession>
<protein>
    <submittedName>
        <fullName evidence="1">Prepilin-type cleavage/methylation domain-containing protein</fullName>
    </submittedName>
</protein>
<reference evidence="1" key="1">
    <citation type="journal article" date="2023" name="Int. J. Syst. Evol. Microbiol.">
        <title>&lt;i&gt;Shewanella septentrionalis&lt;/i&gt; sp. nov. and &lt;i&gt;Shewanella holmiensis&lt;/i&gt; sp. nov., isolated from Baltic Sea water and sediments.</title>
        <authorList>
            <person name="Martin-Rodriguez A.J."/>
            <person name="Thorell K."/>
            <person name="Joffre E."/>
            <person name="Jensie-Markopoulos S."/>
            <person name="Moore E.R.B."/>
            <person name="Sjoling A."/>
        </authorList>
    </citation>
    <scope>NUCLEOTIDE SEQUENCE</scope>
    <source>
        <strain evidence="1">SP1W3</strain>
    </source>
</reference>
<dbReference type="RefSeq" id="WP_220592065.1">
    <property type="nucleotide sequence ID" value="NZ_JAMTCC010000033.1"/>
</dbReference>
<dbReference type="EMBL" id="JAMTCC010000033">
    <property type="protein sequence ID" value="MCT7947119.1"/>
    <property type="molecule type" value="Genomic_DNA"/>
</dbReference>
<proteinExistence type="predicted"/>
<gene>
    <name evidence="1" type="ORF">NE536_17300</name>
</gene>
<name>A0A9X3B1F4_9GAMM</name>
<dbReference type="AlphaFoldDB" id="A0A9X3B1F4"/>